<protein>
    <submittedName>
        <fullName evidence="1">Uncharacterized protein</fullName>
    </submittedName>
</protein>
<dbReference type="Proteomes" id="UP000009026">
    <property type="component" value="Chromosome"/>
</dbReference>
<dbReference type="PATRIC" id="fig|1297742.4.peg.2685"/>
<dbReference type="eggNOG" id="ENOG5030TM4">
    <property type="taxonomic scope" value="Bacteria"/>
</dbReference>
<evidence type="ECO:0000313" key="1">
    <source>
        <dbReference type="EMBL" id="AKQ65748.1"/>
    </source>
</evidence>
<name>A0A0H4WVU3_9BACT</name>
<reference evidence="1 2" key="1">
    <citation type="journal article" date="2016" name="PLoS ONE">
        <title>Complete Genome Sequence and Comparative Genomics of a Novel Myxobacterium Myxococcus hansupus.</title>
        <authorList>
            <person name="Sharma G."/>
            <person name="Narwani T."/>
            <person name="Subramanian S."/>
        </authorList>
    </citation>
    <scope>NUCLEOTIDE SEQUENCE [LARGE SCALE GENOMIC DNA]</scope>
    <source>
        <strain evidence="2">mixupus</strain>
    </source>
</reference>
<dbReference type="EMBL" id="CP012109">
    <property type="protein sequence ID" value="AKQ65748.1"/>
    <property type="molecule type" value="Genomic_DNA"/>
</dbReference>
<gene>
    <name evidence="1" type="ORF">A176_002660</name>
</gene>
<accession>A0A0H4WVU3</accession>
<proteinExistence type="predicted"/>
<dbReference type="KEGG" id="mym:A176_002660"/>
<organism evidence="1 2">
    <name type="scientific">Pseudomyxococcus hansupus</name>
    <dbReference type="NCBI Taxonomy" id="1297742"/>
    <lineage>
        <taxon>Bacteria</taxon>
        <taxon>Pseudomonadati</taxon>
        <taxon>Myxococcota</taxon>
        <taxon>Myxococcia</taxon>
        <taxon>Myxococcales</taxon>
        <taxon>Cystobacterineae</taxon>
        <taxon>Myxococcaceae</taxon>
        <taxon>Pseudomyxococcus</taxon>
    </lineage>
</organism>
<sequence>MRHLDESAVAPFRTEIEGQLNAYCEASTAVSADAWFHEARPQKDAGALLNPWLTPDAQGALPVDSPLRIPAPVKQALDDGHWLSLETDLSSVDFGWMARLHEFDRWTPPGLSAPGDGPVTLFGPAQPHVIDLLNWASLRLRHGVQQGAPLEAARDARQLAWLAYRTETSLGAVIATSILGYEQEARASMDAPPAEWKPMRAEDSERIKAIAMAAPLFSLVAMAPETGKKARICGSPPVGRCIGLTEGIVLARVVEPYAREAYRDAYVALETDTDGCNTSLHPALWARGATLLDAQSTTNVDITLPALLTLLPEQASHRHIANHVLMKALPWRSALDGLKEAASPSAAVDLEP</sequence>
<evidence type="ECO:0000313" key="2">
    <source>
        <dbReference type="Proteomes" id="UP000009026"/>
    </source>
</evidence>
<keyword evidence="2" id="KW-1185">Reference proteome</keyword>
<dbReference type="AlphaFoldDB" id="A0A0H4WVU3"/>
<dbReference type="STRING" id="1297742.A176_002660"/>